<comment type="caution">
    <text evidence="2">The sequence shown here is derived from an EMBL/GenBank/DDBJ whole genome shotgun (WGS) entry which is preliminary data.</text>
</comment>
<evidence type="ECO:0000313" key="2">
    <source>
        <dbReference type="EMBL" id="OZM75232.1"/>
    </source>
</evidence>
<gene>
    <name evidence="2" type="ORF">CFN78_00035</name>
</gene>
<name>A0A263D9M7_9PSEU</name>
<sequence>MKLGKSKLGRSTVVLGIAAAAFGVVPGVGEAGQAAAAPDFQMPFKCDYTATAATYSGHSPENGVDFQKANIDNEAVLASAAGTVSVVGNEGDDSYGKWVELDHGGGYTTRYAHLSSQQVKDGQKVDLGTQLGTVGSTGGSSGPHLHYEQRQGGTTLKAKLAGKAVPYFDKTEFTSKNRCGGGGNPHTPEKVCGDGYSVINKHALGKEGTVYLLYNAGDSKNCVTTLKNTSLGKESPVSASLEVQGGEAATDAGDFGYYAGPVSKDAAGKCVKWGGSAGKEKFTSPFEHCG</sequence>
<dbReference type="PANTHER" id="PTHR21666">
    <property type="entry name" value="PEPTIDASE-RELATED"/>
    <property type="match status" value="1"/>
</dbReference>
<dbReference type="AlphaFoldDB" id="A0A263D9M7"/>
<dbReference type="CDD" id="cd12797">
    <property type="entry name" value="M23_peptidase"/>
    <property type="match status" value="1"/>
</dbReference>
<dbReference type="SUPFAM" id="SSF51261">
    <property type="entry name" value="Duplicated hybrid motif"/>
    <property type="match status" value="1"/>
</dbReference>
<keyword evidence="3" id="KW-1185">Reference proteome</keyword>
<dbReference type="InterPro" id="IPR050570">
    <property type="entry name" value="Cell_wall_metabolism_enzyme"/>
</dbReference>
<dbReference type="Pfam" id="PF01551">
    <property type="entry name" value="Peptidase_M23"/>
    <property type="match status" value="1"/>
</dbReference>
<feature type="domain" description="M23ase beta-sheet core" evidence="1">
    <location>
        <begin position="61"/>
        <end position="155"/>
    </location>
</feature>
<proteinExistence type="predicted"/>
<organism evidence="2 3">
    <name type="scientific">Amycolatopsis antarctica</name>
    <dbReference type="NCBI Taxonomy" id="1854586"/>
    <lineage>
        <taxon>Bacteria</taxon>
        <taxon>Bacillati</taxon>
        <taxon>Actinomycetota</taxon>
        <taxon>Actinomycetes</taxon>
        <taxon>Pseudonocardiales</taxon>
        <taxon>Pseudonocardiaceae</taxon>
        <taxon>Amycolatopsis</taxon>
    </lineage>
</organism>
<dbReference type="Proteomes" id="UP000242444">
    <property type="component" value="Unassembled WGS sequence"/>
</dbReference>
<evidence type="ECO:0000313" key="3">
    <source>
        <dbReference type="Proteomes" id="UP000242444"/>
    </source>
</evidence>
<dbReference type="OrthoDB" id="1099523at2"/>
<dbReference type="InterPro" id="IPR011055">
    <property type="entry name" value="Dup_hybrid_motif"/>
</dbReference>
<protein>
    <submittedName>
        <fullName evidence="2">Peptidase M23</fullName>
    </submittedName>
</protein>
<accession>A0A263D9M7</accession>
<evidence type="ECO:0000259" key="1">
    <source>
        <dbReference type="Pfam" id="PF01551"/>
    </source>
</evidence>
<reference evidence="2 3" key="1">
    <citation type="submission" date="2017-07" db="EMBL/GenBank/DDBJ databases">
        <title>Amycolatopsis antarcticus sp. nov., isolated from the surface of an Antarcticus brown macroalga.</title>
        <authorList>
            <person name="Wang J."/>
            <person name="Leiva S."/>
            <person name="Huang J."/>
            <person name="Huang Y."/>
        </authorList>
    </citation>
    <scope>NUCLEOTIDE SEQUENCE [LARGE SCALE GENOMIC DNA]</scope>
    <source>
        <strain evidence="2 3">AU-G6</strain>
    </source>
</reference>
<dbReference type="InterPro" id="IPR016047">
    <property type="entry name" value="M23ase_b-sheet_dom"/>
</dbReference>
<dbReference type="InParanoid" id="A0A263D9M7"/>
<dbReference type="Gene3D" id="2.70.70.10">
    <property type="entry name" value="Glucose Permease (Domain IIA)"/>
    <property type="match status" value="1"/>
</dbReference>
<dbReference type="GO" id="GO:0004222">
    <property type="term" value="F:metalloendopeptidase activity"/>
    <property type="evidence" value="ECO:0007669"/>
    <property type="project" value="TreeGrafter"/>
</dbReference>
<dbReference type="EMBL" id="NKYE01000001">
    <property type="protein sequence ID" value="OZM75232.1"/>
    <property type="molecule type" value="Genomic_DNA"/>
</dbReference>
<dbReference type="RefSeq" id="WP_094861009.1">
    <property type="nucleotide sequence ID" value="NZ_NKYE01000001.1"/>
</dbReference>
<dbReference type="PANTHER" id="PTHR21666:SF270">
    <property type="entry name" value="MUREIN HYDROLASE ACTIVATOR ENVC"/>
    <property type="match status" value="1"/>
</dbReference>